<organism evidence="2 3">
    <name type="scientific">Microbacterium maritypicum</name>
    <name type="common">Microbacterium liquefaciens</name>
    <dbReference type="NCBI Taxonomy" id="33918"/>
    <lineage>
        <taxon>Bacteria</taxon>
        <taxon>Bacillati</taxon>
        <taxon>Actinomycetota</taxon>
        <taxon>Actinomycetes</taxon>
        <taxon>Micrococcales</taxon>
        <taxon>Microbacteriaceae</taxon>
        <taxon>Microbacterium</taxon>
    </lineage>
</organism>
<accession>A0A4Y4BAI8</accession>
<gene>
    <name evidence="2" type="ORF">MLI01_27140</name>
</gene>
<evidence type="ECO:0000259" key="1">
    <source>
        <dbReference type="Pfam" id="PF07885"/>
    </source>
</evidence>
<evidence type="ECO:0000313" key="3">
    <source>
        <dbReference type="Proteomes" id="UP000317410"/>
    </source>
</evidence>
<dbReference type="AlphaFoldDB" id="A0A4Y4BAI8"/>
<dbReference type="RefSeq" id="WP_229779014.1">
    <property type="nucleotide sequence ID" value="NZ_BJNQ01000021.1"/>
</dbReference>
<feature type="domain" description="Potassium channel" evidence="1">
    <location>
        <begin position="9"/>
        <end position="59"/>
    </location>
</feature>
<protein>
    <recommendedName>
        <fullName evidence="1">Potassium channel domain-containing protein</fullName>
    </recommendedName>
</protein>
<reference evidence="2 3" key="1">
    <citation type="submission" date="2019-06" db="EMBL/GenBank/DDBJ databases">
        <title>Whole genome shotgun sequence of Microbacterium liquefaciens NBRC 15037.</title>
        <authorList>
            <person name="Hosoyama A."/>
            <person name="Uohara A."/>
            <person name="Ohji S."/>
            <person name="Ichikawa N."/>
        </authorList>
    </citation>
    <scope>NUCLEOTIDE SEQUENCE [LARGE SCALE GENOMIC DNA]</scope>
    <source>
        <strain evidence="2 3">NBRC 15037</strain>
    </source>
</reference>
<evidence type="ECO:0000313" key="2">
    <source>
        <dbReference type="EMBL" id="GEC76569.1"/>
    </source>
</evidence>
<dbReference type="Gene3D" id="1.10.287.70">
    <property type="match status" value="1"/>
</dbReference>
<proteinExistence type="predicted"/>
<dbReference type="Pfam" id="PF07885">
    <property type="entry name" value="Ion_trans_2"/>
    <property type="match status" value="1"/>
</dbReference>
<name>A0A4Y4BAI8_MICMQ</name>
<dbReference type="InterPro" id="IPR013099">
    <property type="entry name" value="K_chnl_dom"/>
</dbReference>
<dbReference type="EMBL" id="BJNQ01000021">
    <property type="protein sequence ID" value="GEC76569.1"/>
    <property type="molecule type" value="Genomic_DNA"/>
</dbReference>
<sequence length="72" mass="7398">MFGDENLDSLGNQLFFSFTTLTTTGYGNLVPVGATGQGIAIAEAITGQLFLITAVARIMRGASAKRAASSDA</sequence>
<dbReference type="SUPFAM" id="SSF81324">
    <property type="entry name" value="Voltage-gated potassium channels"/>
    <property type="match status" value="1"/>
</dbReference>
<dbReference type="Proteomes" id="UP000317410">
    <property type="component" value="Unassembled WGS sequence"/>
</dbReference>
<comment type="caution">
    <text evidence="2">The sequence shown here is derived from an EMBL/GenBank/DDBJ whole genome shotgun (WGS) entry which is preliminary data.</text>
</comment>